<organism evidence="2 3">
    <name type="scientific">Sulfidibacter corallicola</name>
    <dbReference type="NCBI Taxonomy" id="2818388"/>
    <lineage>
        <taxon>Bacteria</taxon>
        <taxon>Pseudomonadati</taxon>
        <taxon>Acidobacteriota</taxon>
        <taxon>Holophagae</taxon>
        <taxon>Acanthopleuribacterales</taxon>
        <taxon>Acanthopleuribacteraceae</taxon>
        <taxon>Sulfidibacter</taxon>
    </lineage>
</organism>
<dbReference type="SUPFAM" id="SSF54593">
    <property type="entry name" value="Glyoxalase/Bleomycin resistance protein/Dihydroxybiphenyl dioxygenase"/>
    <property type="match status" value="1"/>
</dbReference>
<reference evidence="2" key="1">
    <citation type="submission" date="2021-03" db="EMBL/GenBank/DDBJ databases">
        <title>Acanthopleuribacteraceae sp. M133.</title>
        <authorList>
            <person name="Wang G."/>
        </authorList>
    </citation>
    <scope>NUCLEOTIDE SEQUENCE</scope>
    <source>
        <strain evidence="2">M133</strain>
    </source>
</reference>
<name>A0A8A4TV78_SULCO</name>
<dbReference type="EMBL" id="CP071793">
    <property type="protein sequence ID" value="QTD53393.1"/>
    <property type="molecule type" value="Genomic_DNA"/>
</dbReference>
<dbReference type="InterPro" id="IPR041581">
    <property type="entry name" value="Glyoxalase_6"/>
</dbReference>
<protein>
    <recommendedName>
        <fullName evidence="1">VOC domain-containing protein</fullName>
    </recommendedName>
</protein>
<dbReference type="InterPro" id="IPR052164">
    <property type="entry name" value="Anthracycline_SecMetBiosynth"/>
</dbReference>
<gene>
    <name evidence="2" type="ORF">J3U87_13140</name>
</gene>
<accession>A0A8A4TV78</accession>
<evidence type="ECO:0000313" key="3">
    <source>
        <dbReference type="Proteomes" id="UP000663929"/>
    </source>
</evidence>
<dbReference type="KEGG" id="scor:J3U87_13140"/>
<dbReference type="PANTHER" id="PTHR33993:SF14">
    <property type="entry name" value="GB|AAF24581.1"/>
    <property type="match status" value="1"/>
</dbReference>
<evidence type="ECO:0000313" key="2">
    <source>
        <dbReference type="EMBL" id="QTD53393.1"/>
    </source>
</evidence>
<dbReference type="InterPro" id="IPR037523">
    <property type="entry name" value="VOC_core"/>
</dbReference>
<dbReference type="Gene3D" id="3.10.180.10">
    <property type="entry name" value="2,3-Dihydroxybiphenyl 1,2-Dioxygenase, domain 1"/>
    <property type="match status" value="1"/>
</dbReference>
<evidence type="ECO:0000259" key="1">
    <source>
        <dbReference type="PROSITE" id="PS51819"/>
    </source>
</evidence>
<dbReference type="PROSITE" id="PS51819">
    <property type="entry name" value="VOC"/>
    <property type="match status" value="1"/>
</dbReference>
<dbReference type="PANTHER" id="PTHR33993">
    <property type="entry name" value="GLYOXALASE-RELATED"/>
    <property type="match status" value="1"/>
</dbReference>
<keyword evidence="3" id="KW-1185">Reference proteome</keyword>
<feature type="domain" description="VOC" evidence="1">
    <location>
        <begin position="3"/>
        <end position="113"/>
    </location>
</feature>
<dbReference type="Pfam" id="PF18029">
    <property type="entry name" value="Glyoxalase_6"/>
    <property type="match status" value="1"/>
</dbReference>
<proteinExistence type="predicted"/>
<dbReference type="AlphaFoldDB" id="A0A8A4TV78"/>
<dbReference type="Proteomes" id="UP000663929">
    <property type="component" value="Chromosome"/>
</dbReference>
<dbReference type="RefSeq" id="WP_237383496.1">
    <property type="nucleotide sequence ID" value="NZ_CP071793.1"/>
</dbReference>
<sequence length="116" mass="12608">MAKFKHIEIAGVNGAALESFYGELFDWKITQREVGGFMYRDIETNGDLTAGIREEPEGKAEVVAWVEVDDLDASFASAKSLGAAVRIEPMAYGDLRFALVEDPEGNPVGLLQAKDA</sequence>
<dbReference type="InterPro" id="IPR029068">
    <property type="entry name" value="Glyas_Bleomycin-R_OHBP_Dase"/>
</dbReference>